<dbReference type="GO" id="GO:0046556">
    <property type="term" value="F:alpha-L-arabinofuranosidase activity"/>
    <property type="evidence" value="ECO:0007669"/>
    <property type="project" value="UniProtKB-EC"/>
</dbReference>
<dbReference type="SUPFAM" id="SSF51011">
    <property type="entry name" value="Glycosyl hydrolase domain"/>
    <property type="match status" value="1"/>
</dbReference>
<evidence type="ECO:0000313" key="10">
    <source>
        <dbReference type="EMBL" id="HIW71565.1"/>
    </source>
</evidence>
<dbReference type="Gene3D" id="2.60.40.1180">
    <property type="entry name" value="Golgi alpha-mannosidase II"/>
    <property type="match status" value="1"/>
</dbReference>
<dbReference type="SUPFAM" id="SSF51445">
    <property type="entry name" value="(Trans)glycosidases"/>
    <property type="match status" value="1"/>
</dbReference>
<keyword evidence="7" id="KW-0119">Carbohydrate metabolism</keyword>
<evidence type="ECO:0000256" key="3">
    <source>
        <dbReference type="ARBA" id="ARBA00007186"/>
    </source>
</evidence>
<dbReference type="SMART" id="SM00813">
    <property type="entry name" value="Alpha-L-AF_C"/>
    <property type="match status" value="1"/>
</dbReference>
<evidence type="ECO:0000256" key="2">
    <source>
        <dbReference type="ARBA" id="ARBA00004881"/>
    </source>
</evidence>
<comment type="subunit">
    <text evidence="4">Homohexamer; trimer of dimers.</text>
</comment>
<gene>
    <name evidence="10" type="ORF">H9875_02965</name>
</gene>
<feature type="domain" description="Alpha-L-arabinofuranosidase C-terminal" evidence="9">
    <location>
        <begin position="290"/>
        <end position="486"/>
    </location>
</feature>
<comment type="pathway">
    <text evidence="2">Glycan metabolism.</text>
</comment>
<accession>A0A9D1U576</accession>
<dbReference type="InterPro" id="IPR010720">
    <property type="entry name" value="Alpha-L-AF_C"/>
</dbReference>
<evidence type="ECO:0000256" key="1">
    <source>
        <dbReference type="ARBA" id="ARBA00001462"/>
    </source>
</evidence>
<dbReference type="PANTHER" id="PTHR43576:SF3">
    <property type="entry name" value="ALPHA-L-ARABINOFURANOSIDASE C"/>
    <property type="match status" value="1"/>
</dbReference>
<evidence type="ECO:0000256" key="7">
    <source>
        <dbReference type="ARBA" id="ARBA00023277"/>
    </source>
</evidence>
<dbReference type="InterPro" id="IPR013780">
    <property type="entry name" value="Glyco_hydro_b"/>
</dbReference>
<reference evidence="10" key="2">
    <citation type="submission" date="2021-04" db="EMBL/GenBank/DDBJ databases">
        <authorList>
            <person name="Gilroy R."/>
        </authorList>
    </citation>
    <scope>NUCLEOTIDE SEQUENCE</scope>
    <source>
        <strain evidence="10">CHK173-259</strain>
    </source>
</reference>
<dbReference type="AlphaFoldDB" id="A0A9D1U576"/>
<dbReference type="Gene3D" id="3.20.20.80">
    <property type="entry name" value="Glycosidases"/>
    <property type="match status" value="1"/>
</dbReference>
<dbReference type="Proteomes" id="UP000886822">
    <property type="component" value="Unassembled WGS sequence"/>
</dbReference>
<keyword evidence="8" id="KW-0326">Glycosidase</keyword>
<dbReference type="PANTHER" id="PTHR43576">
    <property type="entry name" value="ALPHA-L-ARABINOFURANOSIDASE C-RELATED"/>
    <property type="match status" value="1"/>
</dbReference>
<evidence type="ECO:0000256" key="5">
    <source>
        <dbReference type="ARBA" id="ARBA00012670"/>
    </source>
</evidence>
<comment type="similarity">
    <text evidence="3">Belongs to the glycosyl hydrolase 51 family.</text>
</comment>
<name>A0A9D1U576_9LACO</name>
<reference evidence="10" key="1">
    <citation type="journal article" date="2021" name="PeerJ">
        <title>Extensive microbial diversity within the chicken gut microbiome revealed by metagenomics and culture.</title>
        <authorList>
            <person name="Gilroy R."/>
            <person name="Ravi A."/>
            <person name="Getino M."/>
            <person name="Pursley I."/>
            <person name="Horton D.L."/>
            <person name="Alikhan N.F."/>
            <person name="Baker D."/>
            <person name="Gharbi K."/>
            <person name="Hall N."/>
            <person name="Watson M."/>
            <person name="Adriaenssens E.M."/>
            <person name="Foster-Nyarko E."/>
            <person name="Jarju S."/>
            <person name="Secka A."/>
            <person name="Antonio M."/>
            <person name="Oren A."/>
            <person name="Chaudhuri R.R."/>
            <person name="La Ragione R."/>
            <person name="Hildebrand F."/>
            <person name="Pallen M.J."/>
        </authorList>
    </citation>
    <scope>NUCLEOTIDE SEQUENCE</scope>
    <source>
        <strain evidence="10">CHK173-259</strain>
    </source>
</reference>
<evidence type="ECO:0000313" key="11">
    <source>
        <dbReference type="Proteomes" id="UP000886822"/>
    </source>
</evidence>
<dbReference type="GO" id="GO:0046373">
    <property type="term" value="P:L-arabinose metabolic process"/>
    <property type="evidence" value="ECO:0007669"/>
    <property type="project" value="InterPro"/>
</dbReference>
<sequence length="496" mass="56647">MQGKLTIDPSNQIAKVDDRLYSSLIEHLGRAVYDGLYDPENPNSDKNGFRQDVVNAIKDLNIDLVRYPGGNFVSGFNWEDSIGPKDQRPTRLDLAWRSIETNQFGLHEFMKWTKQSGTRPDMAVNLGSRGIDAARNLIEYCNFPGGTYWSDLRKKNGAEEPFNIKTWCLGNEMDGDWQIGHKTAEEYGRLAHETAKVMRLVDPDIDLVVSGSSTREMATFGSWEETVLDHTYDDVDYLSLHRYYDNEENDLHNFLAKSIDFDEFIGGIVAVCDAVKARKHSNKTLSLALDEWNVWYHSHKQDDETAPWQQAPHLLEDHYNFEDALMVGTMLITLLKHADRVKIACLAQLVNVIAPIMTTEQGIWLQSIFFPFMQVSKYGRGIALQPKQTSDTYDSKDFKDVPYLDSIAVYNTDTHEVVVFAENKGEEAMDFSMNLQDFNAQNLVEATQFYGYGIKQTNENQQMKIQPNDQVTLADNSLKTKLAPLSWNMFRIKVTD</sequence>
<evidence type="ECO:0000256" key="8">
    <source>
        <dbReference type="ARBA" id="ARBA00023295"/>
    </source>
</evidence>
<comment type="caution">
    <text evidence="10">The sequence shown here is derived from an EMBL/GenBank/DDBJ whole genome shotgun (WGS) entry which is preliminary data.</text>
</comment>
<dbReference type="Pfam" id="PF22848">
    <property type="entry name" value="ASD1_dom"/>
    <property type="match status" value="1"/>
</dbReference>
<protein>
    <recommendedName>
        <fullName evidence="5">non-reducing end alpha-L-arabinofuranosidase</fullName>
        <ecNumber evidence="5">3.2.1.55</ecNumber>
    </recommendedName>
</protein>
<dbReference type="Pfam" id="PF06964">
    <property type="entry name" value="Alpha-L-AF_C"/>
    <property type="match status" value="1"/>
</dbReference>
<comment type="catalytic activity">
    <reaction evidence="1">
        <text>Hydrolysis of terminal non-reducing alpha-L-arabinofuranoside residues in alpha-L-arabinosides.</text>
        <dbReference type="EC" id="3.2.1.55"/>
    </reaction>
</comment>
<organism evidence="10 11">
    <name type="scientific">Candidatus Levilactobacillus faecigallinarum</name>
    <dbReference type="NCBI Taxonomy" id="2838638"/>
    <lineage>
        <taxon>Bacteria</taxon>
        <taxon>Bacillati</taxon>
        <taxon>Bacillota</taxon>
        <taxon>Bacilli</taxon>
        <taxon>Lactobacillales</taxon>
        <taxon>Lactobacillaceae</taxon>
        <taxon>Levilactobacillus</taxon>
    </lineage>
</organism>
<evidence type="ECO:0000259" key="9">
    <source>
        <dbReference type="SMART" id="SM00813"/>
    </source>
</evidence>
<dbReference type="EC" id="3.2.1.55" evidence="5"/>
<evidence type="ECO:0000256" key="6">
    <source>
        <dbReference type="ARBA" id="ARBA00022801"/>
    </source>
</evidence>
<proteinExistence type="inferred from homology"/>
<dbReference type="GO" id="GO:0000272">
    <property type="term" value="P:polysaccharide catabolic process"/>
    <property type="evidence" value="ECO:0007669"/>
    <property type="project" value="TreeGrafter"/>
</dbReference>
<dbReference type="EMBL" id="DXGJ01000023">
    <property type="protein sequence ID" value="HIW71565.1"/>
    <property type="molecule type" value="Genomic_DNA"/>
</dbReference>
<dbReference type="InterPro" id="IPR055235">
    <property type="entry name" value="ASD1_cat"/>
</dbReference>
<dbReference type="InterPro" id="IPR017853">
    <property type="entry name" value="GH"/>
</dbReference>
<keyword evidence="6" id="KW-0378">Hydrolase</keyword>
<evidence type="ECO:0000256" key="4">
    <source>
        <dbReference type="ARBA" id="ARBA00011165"/>
    </source>
</evidence>